<dbReference type="GeneID" id="111303260"/>
<reference evidence="6" key="1">
    <citation type="submission" date="2025-08" db="UniProtKB">
        <authorList>
            <consortium name="RefSeq"/>
        </authorList>
    </citation>
    <scope>IDENTIFICATION</scope>
    <source>
        <tissue evidence="6">Fruit stalk</tissue>
    </source>
</reference>
<dbReference type="OrthoDB" id="1337178at2759"/>
<evidence type="ECO:0000313" key="5">
    <source>
        <dbReference type="Proteomes" id="UP000515121"/>
    </source>
</evidence>
<dbReference type="KEGG" id="dzi:111303260"/>
<evidence type="ECO:0000313" key="6">
    <source>
        <dbReference type="RefSeq" id="XP_022755122.1"/>
    </source>
</evidence>
<dbReference type="GO" id="GO:0003924">
    <property type="term" value="F:GTPase activity"/>
    <property type="evidence" value="ECO:0007669"/>
    <property type="project" value="InterPro"/>
</dbReference>
<dbReference type="AlphaFoldDB" id="A0A6P5ZRG8"/>
<gene>
    <name evidence="6" type="primary">LOC111303260</name>
</gene>
<keyword evidence="2" id="KW-0251">Elongation factor</keyword>
<dbReference type="GO" id="GO:1990904">
    <property type="term" value="C:ribonucleoprotein complex"/>
    <property type="evidence" value="ECO:0007669"/>
    <property type="project" value="TreeGrafter"/>
</dbReference>
<dbReference type="Pfam" id="PF00009">
    <property type="entry name" value="GTP_EFTU"/>
    <property type="match status" value="1"/>
</dbReference>
<dbReference type="GO" id="GO:0043022">
    <property type="term" value="F:ribosome binding"/>
    <property type="evidence" value="ECO:0007669"/>
    <property type="project" value="TreeGrafter"/>
</dbReference>
<dbReference type="GO" id="GO:0005525">
    <property type="term" value="F:GTP binding"/>
    <property type="evidence" value="ECO:0007669"/>
    <property type="project" value="InterPro"/>
</dbReference>
<dbReference type="GO" id="GO:0003746">
    <property type="term" value="F:translation elongation factor activity"/>
    <property type="evidence" value="ECO:0007669"/>
    <property type="project" value="UniProtKB-KW"/>
</dbReference>
<proteinExistence type="predicted"/>
<evidence type="ECO:0000256" key="2">
    <source>
        <dbReference type="ARBA" id="ARBA00022768"/>
    </source>
</evidence>
<feature type="domain" description="Tr-type G" evidence="4">
    <location>
        <begin position="79"/>
        <end position="145"/>
    </location>
</feature>
<sequence>MDKPIVVNLPNSVKHPEVDFVRRDDLIENKELLRYSREILGSFNQMALETSKNIKPYEKERENFAIKANPEEYEEDLKEFIKKDTAAIRIVDGTFVVDDCVGGVRVQTETNSCQVLEERIRPALTVNKRDLRYFELQFDGEGSYQTFPRIIENANLIGATYEDSLLGDDPVYHGKGTTASFVRLHSWAFTPTHFARMYTLKFGVDKAEMGDKLGPTLHRLGTTMKLDEKDVIGKAQKHCVENLFEGPFDGIHTNVSSNGNHEGSLIVYVSKMISAFERPGS</sequence>
<dbReference type="PANTHER" id="PTHR42908">
    <property type="entry name" value="TRANSLATION ELONGATION FACTOR-RELATED"/>
    <property type="match status" value="1"/>
</dbReference>
<keyword evidence="1" id="KW-0963">Cytoplasm</keyword>
<accession>A0A6P5ZRG8</accession>
<evidence type="ECO:0000256" key="3">
    <source>
        <dbReference type="ARBA" id="ARBA00022917"/>
    </source>
</evidence>
<dbReference type="RefSeq" id="XP_022755122.1">
    <property type="nucleotide sequence ID" value="XM_022899387.1"/>
</dbReference>
<dbReference type="SUPFAM" id="SSF52540">
    <property type="entry name" value="P-loop containing nucleoside triphosphate hydrolases"/>
    <property type="match status" value="1"/>
</dbReference>
<dbReference type="Gene3D" id="3.40.50.300">
    <property type="entry name" value="P-loop containing nucleotide triphosphate hydrolases"/>
    <property type="match status" value="1"/>
</dbReference>
<evidence type="ECO:0000259" key="4">
    <source>
        <dbReference type="Pfam" id="PF00009"/>
    </source>
</evidence>
<evidence type="ECO:0000256" key="1">
    <source>
        <dbReference type="ARBA" id="ARBA00022490"/>
    </source>
</evidence>
<name>A0A6P5ZRG8_DURZI</name>
<dbReference type="Proteomes" id="UP000515121">
    <property type="component" value="Unplaced"/>
</dbReference>
<keyword evidence="5" id="KW-1185">Reference proteome</keyword>
<protein>
    <submittedName>
        <fullName evidence="6">Elongation factor 2-like</fullName>
    </submittedName>
</protein>
<keyword evidence="3" id="KW-0648">Protein biosynthesis</keyword>
<dbReference type="GO" id="GO:0005829">
    <property type="term" value="C:cytosol"/>
    <property type="evidence" value="ECO:0007669"/>
    <property type="project" value="TreeGrafter"/>
</dbReference>
<dbReference type="InterPro" id="IPR027417">
    <property type="entry name" value="P-loop_NTPase"/>
</dbReference>
<dbReference type="InterPro" id="IPR000795">
    <property type="entry name" value="T_Tr_GTP-bd_dom"/>
</dbReference>
<dbReference type="PANTHER" id="PTHR42908:SF10">
    <property type="entry name" value="EUKARYOTIC TRANSLATION ELONGATION FACTOR 2"/>
    <property type="match status" value="1"/>
</dbReference>
<organism evidence="5 6">
    <name type="scientific">Durio zibethinus</name>
    <name type="common">Durian</name>
    <dbReference type="NCBI Taxonomy" id="66656"/>
    <lineage>
        <taxon>Eukaryota</taxon>
        <taxon>Viridiplantae</taxon>
        <taxon>Streptophyta</taxon>
        <taxon>Embryophyta</taxon>
        <taxon>Tracheophyta</taxon>
        <taxon>Spermatophyta</taxon>
        <taxon>Magnoliopsida</taxon>
        <taxon>eudicotyledons</taxon>
        <taxon>Gunneridae</taxon>
        <taxon>Pentapetalae</taxon>
        <taxon>rosids</taxon>
        <taxon>malvids</taxon>
        <taxon>Malvales</taxon>
        <taxon>Malvaceae</taxon>
        <taxon>Helicteroideae</taxon>
        <taxon>Durio</taxon>
    </lineage>
</organism>